<feature type="compositionally biased region" description="Acidic residues" evidence="1">
    <location>
        <begin position="98"/>
        <end position="118"/>
    </location>
</feature>
<feature type="compositionally biased region" description="Basic and acidic residues" evidence="1">
    <location>
        <begin position="207"/>
        <end position="219"/>
    </location>
</feature>
<dbReference type="EMBL" id="JAACLJ010000005">
    <property type="protein sequence ID" value="KAF4585667.1"/>
    <property type="molecule type" value="Genomic_DNA"/>
</dbReference>
<name>A0A8H4Q4S1_9HYPO</name>
<feature type="region of interest" description="Disordered" evidence="1">
    <location>
        <begin position="97"/>
        <end position="118"/>
    </location>
</feature>
<dbReference type="InterPro" id="IPR037738">
    <property type="entry name" value="Ecm13-like"/>
</dbReference>
<keyword evidence="3" id="KW-1185">Reference proteome</keyword>
<protein>
    <submittedName>
        <fullName evidence="2">Uncharacterized protein</fullName>
    </submittedName>
</protein>
<proteinExistence type="predicted"/>
<organism evidence="2 3">
    <name type="scientific">Ophiocordyceps camponoti-floridani</name>
    <dbReference type="NCBI Taxonomy" id="2030778"/>
    <lineage>
        <taxon>Eukaryota</taxon>
        <taxon>Fungi</taxon>
        <taxon>Dikarya</taxon>
        <taxon>Ascomycota</taxon>
        <taxon>Pezizomycotina</taxon>
        <taxon>Sordariomycetes</taxon>
        <taxon>Hypocreomycetidae</taxon>
        <taxon>Hypocreales</taxon>
        <taxon>Ophiocordycipitaceae</taxon>
        <taxon>Ophiocordyceps</taxon>
    </lineage>
</organism>
<comment type="caution">
    <text evidence="2">The sequence shown here is derived from an EMBL/GenBank/DDBJ whole genome shotgun (WGS) entry which is preliminary data.</text>
</comment>
<reference evidence="2 3" key="1">
    <citation type="journal article" date="2020" name="G3 (Bethesda)">
        <title>Genetic Underpinnings of Host Manipulation by Ophiocordyceps as Revealed by Comparative Transcriptomics.</title>
        <authorList>
            <person name="Will I."/>
            <person name="Das B."/>
            <person name="Trinh T."/>
            <person name="Brachmann A."/>
            <person name="Ohm R.A."/>
            <person name="de Bekker C."/>
        </authorList>
    </citation>
    <scope>NUCLEOTIDE SEQUENCE [LARGE SCALE GENOMIC DNA]</scope>
    <source>
        <strain evidence="2 3">EC05</strain>
    </source>
</reference>
<feature type="compositionally biased region" description="Acidic residues" evidence="1">
    <location>
        <begin position="182"/>
        <end position="193"/>
    </location>
</feature>
<sequence length="245" mass="27581">MDSTNTHQPNAFALRRRRTMSITQTYHLAHRARAKLSYEASQPDHDLRLLVGHANMLDSLMVELADVEREQELWFNQSVRGAAAGPRRIQWADRVSVDDYDSASSDSEDSDLGDDDFDEADFEMASSASMRVPLRLDNSVEMTTVDASRDEDDLLRDNLEDDYALLELVRTPSRSGSPPDLMDPDSDTSDDDAMPPSPADDSLPYGPHEKSRPDARQDDQESLYDEEYYVSRRGPAALVSAIFVY</sequence>
<dbReference type="AlphaFoldDB" id="A0A8H4Q4S1"/>
<evidence type="ECO:0000256" key="1">
    <source>
        <dbReference type="SAM" id="MobiDB-lite"/>
    </source>
</evidence>
<gene>
    <name evidence="2" type="ORF">GQ602_004972</name>
</gene>
<evidence type="ECO:0000313" key="2">
    <source>
        <dbReference type="EMBL" id="KAF4585667.1"/>
    </source>
</evidence>
<dbReference type="OrthoDB" id="5431245at2759"/>
<feature type="region of interest" description="Disordered" evidence="1">
    <location>
        <begin position="168"/>
        <end position="227"/>
    </location>
</feature>
<evidence type="ECO:0000313" key="3">
    <source>
        <dbReference type="Proteomes" id="UP000562929"/>
    </source>
</evidence>
<dbReference type="PANTHER" id="PTHR36826:SF1">
    <property type="entry name" value="PROTEIN ECM13"/>
    <property type="match status" value="1"/>
</dbReference>
<accession>A0A8H4Q4S1</accession>
<dbReference type="Proteomes" id="UP000562929">
    <property type="component" value="Unassembled WGS sequence"/>
</dbReference>
<dbReference type="PANTHER" id="PTHR36826">
    <property type="entry name" value="PROTEIN ECM13"/>
    <property type="match status" value="1"/>
</dbReference>